<dbReference type="PROSITE" id="PS50005">
    <property type="entry name" value="TPR"/>
    <property type="match status" value="1"/>
</dbReference>
<dbReference type="PANTHER" id="PTHR43681:SF1">
    <property type="entry name" value="SARCALUMENIN"/>
    <property type="match status" value="1"/>
</dbReference>
<accession>A0A0M0G5X4</accession>
<dbReference type="OrthoDB" id="2953146at2"/>
<evidence type="ECO:0000313" key="3">
    <source>
        <dbReference type="Proteomes" id="UP000037405"/>
    </source>
</evidence>
<dbReference type="InterPro" id="IPR019734">
    <property type="entry name" value="TPR_rpt"/>
</dbReference>
<dbReference type="InterPro" id="IPR051943">
    <property type="entry name" value="TRAFAC_Dynamin-like_GTPase"/>
</dbReference>
<reference evidence="3" key="1">
    <citation type="submission" date="2015-07" db="EMBL/GenBank/DDBJ databases">
        <title>Fjat-14235 jcm11544.</title>
        <authorList>
            <person name="Liu B."/>
            <person name="Wang J."/>
            <person name="Zhu Y."/>
            <person name="Liu G."/>
            <person name="Chen Q."/>
            <person name="Chen Z."/>
            <person name="Lan J."/>
            <person name="Che J."/>
            <person name="Ge C."/>
            <person name="Shi H."/>
            <person name="Pan Z."/>
            <person name="Liu X."/>
        </authorList>
    </citation>
    <scope>NUCLEOTIDE SEQUENCE [LARGE SCALE GENOMIC DNA]</scope>
    <source>
        <strain evidence="3">JCM 11544</strain>
    </source>
</reference>
<dbReference type="AlphaFoldDB" id="A0A0M0G5X4"/>
<sequence length="912" mass="105473">MTEEKLLMEKTFHETFTGDTGRNLHPIEVLGAAFVEEQKNEPYDLTDIRFAQGEVYFHCKDYEAAIFKWESVQNEREPWAKKNIADAYYELGMLSSAEDVYTAIQTDGVVLTMEVSLQLFSLYIEREKTQEAYRVIEKALGIDPDYPNVSSIARAFYEGQQDWNNAIELAVREALRTKDGKWFSVLEEYAVKGYITSFAPAYFHDLLIASYESDSRQFRGLVAAFWNSYKVEPALHIEWMQTINTIFEYVQIENHESWDDILSLYKESFNGFMESGHLIHDLQPFMPGLVTNWLKVSRAGSSLLAASAVLAWNDVFSYSLEPGVAEEAEALLIESAEDARFEDVLLFLNRIMAWSESNRVPVGYKTKWMSEQLMDYSRNHIVVAGSVSSGKSSFVQSVLGESIGESEGSTVVYTYHDQPVEVSEIHGEGVRRVESIADFEEVMHREAFVEYKIPSDFLKKNSAVLIDVQAGQRHQDDLASFYPVADGLLYVLNAEAPFNAEDRQVLRRLQEIDQPVKINFLLNKMDKVGVHPDDVIESVERKAKEWFPEAEVLPYSSLEAVSIQRTGVEAFMTRHYDVSPAYIKAERGTKLFYLVRKTLKDLYSIRKNKEIALKESIAKNEDILSRLNGFHNHLGDMQGEKIALIKDSFHERKEAVKKEIRTEIPNILHKCSELINEESDYKNIHTELNEAMNTRIQEYLQNDLMPRYLDSLQEWLAASKHELQESQEYLYEMSSTFNGLFGEERVVLQCDDQVLDDWRRDVSRMGTRAQIDKENILLRFKPAQFLLKSAGKLLGVLPQNKTLLYNQYKRYLENEDYGDITESVVTKFFLQFDLFEKSLEQDIRSFYAQPFHQLSLTIKGTEGEIMEDKELLSEIKADPERYFDPITLFEVKLLQYEYMMKASYQPSQKYSR</sequence>
<keyword evidence="3" id="KW-1185">Reference proteome</keyword>
<keyword evidence="1" id="KW-0802">TPR repeat</keyword>
<dbReference type="Proteomes" id="UP000037405">
    <property type="component" value="Unassembled WGS sequence"/>
</dbReference>
<dbReference type="EMBL" id="LGUE01000004">
    <property type="protein sequence ID" value="KON85280.1"/>
    <property type="molecule type" value="Genomic_DNA"/>
</dbReference>
<protein>
    <submittedName>
        <fullName evidence="2">Uncharacterized protein</fullName>
    </submittedName>
</protein>
<comment type="caution">
    <text evidence="2">The sequence shown here is derived from an EMBL/GenBank/DDBJ whole genome shotgun (WGS) entry which is preliminary data.</text>
</comment>
<dbReference type="PATRIC" id="fig|189381.12.peg.3109"/>
<dbReference type="STRING" id="189381.GCA_900166615_00890"/>
<name>A0A0M0G5X4_9BACI</name>
<dbReference type="PANTHER" id="PTHR43681">
    <property type="entry name" value="TRANSMEMBRANE GTPASE FZO"/>
    <property type="match status" value="1"/>
</dbReference>
<organism evidence="2 3">
    <name type="scientific">Rossellomorea marisflavi</name>
    <dbReference type="NCBI Taxonomy" id="189381"/>
    <lineage>
        <taxon>Bacteria</taxon>
        <taxon>Bacillati</taxon>
        <taxon>Bacillota</taxon>
        <taxon>Bacilli</taxon>
        <taxon>Bacillales</taxon>
        <taxon>Bacillaceae</taxon>
        <taxon>Rossellomorea</taxon>
    </lineage>
</organism>
<feature type="repeat" description="TPR" evidence="1">
    <location>
        <begin position="113"/>
        <end position="146"/>
    </location>
</feature>
<dbReference type="Gene3D" id="1.25.40.10">
    <property type="entry name" value="Tetratricopeptide repeat domain"/>
    <property type="match status" value="1"/>
</dbReference>
<proteinExistence type="predicted"/>
<dbReference type="InterPro" id="IPR011990">
    <property type="entry name" value="TPR-like_helical_dom_sf"/>
</dbReference>
<dbReference type="SUPFAM" id="SSF52540">
    <property type="entry name" value="P-loop containing nucleoside triphosphate hydrolases"/>
    <property type="match status" value="1"/>
</dbReference>
<gene>
    <name evidence="2" type="ORF">AF331_15090</name>
</gene>
<dbReference type="RefSeq" id="WP_053428876.1">
    <property type="nucleotide sequence ID" value="NZ_JAMQJB010000011.1"/>
</dbReference>
<dbReference type="SUPFAM" id="SSF48452">
    <property type="entry name" value="TPR-like"/>
    <property type="match status" value="1"/>
</dbReference>
<evidence type="ECO:0000256" key="1">
    <source>
        <dbReference type="PROSITE-ProRule" id="PRU00339"/>
    </source>
</evidence>
<evidence type="ECO:0000313" key="2">
    <source>
        <dbReference type="EMBL" id="KON85280.1"/>
    </source>
</evidence>
<dbReference type="Gene3D" id="3.40.50.300">
    <property type="entry name" value="P-loop containing nucleotide triphosphate hydrolases"/>
    <property type="match status" value="1"/>
</dbReference>
<dbReference type="InterPro" id="IPR027417">
    <property type="entry name" value="P-loop_NTPase"/>
</dbReference>